<evidence type="ECO:0000313" key="3">
    <source>
        <dbReference type="EMBL" id="MCP3427097.1"/>
    </source>
</evidence>
<evidence type="ECO:0000256" key="2">
    <source>
        <dbReference type="SAM" id="Phobius"/>
    </source>
</evidence>
<keyword evidence="2" id="KW-0472">Membrane</keyword>
<keyword evidence="4" id="KW-1185">Reference proteome</keyword>
<proteinExistence type="predicted"/>
<evidence type="ECO:0008006" key="5">
    <source>
        <dbReference type="Google" id="ProtNLM"/>
    </source>
</evidence>
<dbReference type="PANTHER" id="PTHR36974:SF1">
    <property type="entry name" value="DOXX FAMILY MEMBRANE PROTEIN"/>
    <property type="match status" value="1"/>
</dbReference>
<feature type="transmembrane region" description="Helical" evidence="2">
    <location>
        <begin position="67"/>
        <end position="85"/>
    </location>
</feature>
<keyword evidence="2" id="KW-1133">Transmembrane helix</keyword>
<dbReference type="RefSeq" id="WP_254168728.1">
    <property type="nucleotide sequence ID" value="NZ_JANAFB010000052.1"/>
</dbReference>
<feature type="transmembrane region" description="Helical" evidence="2">
    <location>
        <begin position="92"/>
        <end position="112"/>
    </location>
</feature>
<dbReference type="PANTHER" id="PTHR36974">
    <property type="entry name" value="MEMBRANE PROTEIN-RELATED"/>
    <property type="match status" value="1"/>
</dbReference>
<name>A0A9X2HIG3_9MICC</name>
<gene>
    <name evidence="3" type="ORF">NBM05_14025</name>
</gene>
<sequence>MVFGSSRRARRRARSGPAEEGTQRTRTVARVLLGAGLVFAGTGHLTFARDEFQAQVPEFVPLDADTTVLASGVVEIGLGAALVAARRHRVAVGRIAALFFVAVFPGNLSQWINHRDGFGLDTDTKRFVRLLFQPLLVAWALWATSRRGLGGRKRR</sequence>
<keyword evidence="2" id="KW-0812">Transmembrane</keyword>
<reference evidence="3" key="1">
    <citation type="submission" date="2022-06" db="EMBL/GenBank/DDBJ databases">
        <title>Rothia sp. isolated from sandalwood seedling.</title>
        <authorList>
            <person name="Tuikhar N."/>
            <person name="Kirdat K."/>
            <person name="Thorat V."/>
            <person name="Swetha P."/>
            <person name="Padma S."/>
            <person name="Sundararaj R."/>
            <person name="Yadav A."/>
        </authorList>
    </citation>
    <scope>NUCLEOTIDE SEQUENCE</scope>
    <source>
        <strain evidence="3">AR01</strain>
    </source>
</reference>
<accession>A0A9X2HIG3</accession>
<comment type="caution">
    <text evidence="3">The sequence shown here is derived from an EMBL/GenBank/DDBJ whole genome shotgun (WGS) entry which is preliminary data.</text>
</comment>
<organism evidence="3 4">
    <name type="scientific">Rothia santali</name>
    <dbReference type="NCBI Taxonomy" id="2949643"/>
    <lineage>
        <taxon>Bacteria</taxon>
        <taxon>Bacillati</taxon>
        <taxon>Actinomycetota</taxon>
        <taxon>Actinomycetes</taxon>
        <taxon>Micrococcales</taxon>
        <taxon>Micrococcaceae</taxon>
        <taxon>Rothia</taxon>
    </lineage>
</organism>
<feature type="transmembrane region" description="Helical" evidence="2">
    <location>
        <begin position="127"/>
        <end position="145"/>
    </location>
</feature>
<dbReference type="Proteomes" id="UP001139502">
    <property type="component" value="Unassembled WGS sequence"/>
</dbReference>
<feature type="region of interest" description="Disordered" evidence="1">
    <location>
        <begin position="1"/>
        <end position="23"/>
    </location>
</feature>
<protein>
    <recommendedName>
        <fullName evidence="5">DoxX family membrane protein</fullName>
    </recommendedName>
</protein>
<dbReference type="AlphaFoldDB" id="A0A9X2HIG3"/>
<dbReference type="EMBL" id="JANAFB010000052">
    <property type="protein sequence ID" value="MCP3427097.1"/>
    <property type="molecule type" value="Genomic_DNA"/>
</dbReference>
<evidence type="ECO:0000313" key="4">
    <source>
        <dbReference type="Proteomes" id="UP001139502"/>
    </source>
</evidence>
<evidence type="ECO:0000256" key="1">
    <source>
        <dbReference type="SAM" id="MobiDB-lite"/>
    </source>
</evidence>
<feature type="transmembrane region" description="Helical" evidence="2">
    <location>
        <begin position="28"/>
        <end position="47"/>
    </location>
</feature>